<keyword evidence="2" id="KW-1185">Reference proteome</keyword>
<accession>A0ACD4DIZ3</accession>
<sequence length="172" mass="19628">MTRRKPHRDRPETKRYRPPSAAAPPPARYVADPTLPPAWLVDIDGTLAHMGDRSPYQWHRVGEDTVSPAVEAAVRAFAAAPDGFAIVLLSGRDGICRPETEEWLARHDIPYDELYMRAPGDNRKDSIVKAELFDAHIRHRYRVVAVLDDRDQVVRMWRRMGLVCFQVAEGDF</sequence>
<evidence type="ECO:0000313" key="2">
    <source>
        <dbReference type="Proteomes" id="UP001156484"/>
    </source>
</evidence>
<reference evidence="1" key="1">
    <citation type="submission" date="2022-10" db="EMBL/GenBank/DDBJ databases">
        <title>Rhodococcus ferula Z13 complete genome.</title>
        <authorList>
            <person name="Long X."/>
            <person name="Zang M."/>
        </authorList>
    </citation>
    <scope>NUCLEOTIDE SEQUENCE</scope>
    <source>
        <strain evidence="1">Z13</strain>
    </source>
</reference>
<dbReference type="EMBL" id="CP107551">
    <property type="protein sequence ID" value="UYP20003.1"/>
    <property type="molecule type" value="Genomic_DNA"/>
</dbReference>
<dbReference type="Proteomes" id="UP001156484">
    <property type="component" value="Chromosome"/>
</dbReference>
<organism evidence="1 2">
    <name type="scientific">Rhodococcus sacchari</name>
    <dbReference type="NCBI Taxonomy" id="2962047"/>
    <lineage>
        <taxon>Bacteria</taxon>
        <taxon>Bacillati</taxon>
        <taxon>Actinomycetota</taxon>
        <taxon>Actinomycetes</taxon>
        <taxon>Mycobacteriales</taxon>
        <taxon>Nocardiaceae</taxon>
        <taxon>Rhodococcus</taxon>
    </lineage>
</organism>
<evidence type="ECO:0000313" key="1">
    <source>
        <dbReference type="EMBL" id="UYP20003.1"/>
    </source>
</evidence>
<keyword evidence="1" id="KW-0808">Transferase</keyword>
<name>A0ACD4DIZ3_9NOCA</name>
<protein>
    <submittedName>
        <fullName evidence="1">Polynucleotide kinase</fullName>
    </submittedName>
</protein>
<keyword evidence="1" id="KW-0418">Kinase</keyword>
<gene>
    <name evidence="1" type="ORF">OED52_05485</name>
</gene>
<proteinExistence type="predicted"/>